<protein>
    <submittedName>
        <fullName evidence="5">H-2 class I histocompatibility antigen, Q9 alpha chain-like</fullName>
    </submittedName>
</protein>
<dbReference type="Pfam" id="PF00129">
    <property type="entry name" value="MHC_I"/>
    <property type="match status" value="1"/>
</dbReference>
<sequence length="415" mass="47673">PECTTQSSRTTDATPLYGNLWCDRLEKTSHRPTLIKLSFRKVNGVHFVMKMYLTTFFILLVTRLTVNSEKHSLMHIYTGFSKPVGLPGIHQFTAMGLLDGRMIDYYDSDVQRKVPKQDWMKHRLPAEHWERGTQSRLIKQQWFNNNTDILIKRMNQTDDDLHVLQWMHGCEGETTGPDGIIKFVRGVYMYNYDGRNFLYFDDANSVWVAATYKAVQTKRKWDHDQVLKEKTKVYLEKECIDWLDKFMVYDKEQNQAASPPDVYILAKKTSNESNIMLTCLVTGFYPKDIILNIRRNDRVLTKEDGLMSSGVRPNEDDSFQRRDSVEILKSDIASFTCEVIHRASNMSVEKVWDHKVYDEGNNGGVNVGEIVGLVFVVVLVAVVLVVLIRRILNNDSANESANCSDNDSENGSDSG</sequence>
<feature type="domain" description="Ig-like" evidence="4">
    <location>
        <begin position="260"/>
        <end position="349"/>
    </location>
</feature>
<dbReference type="InterPro" id="IPR003597">
    <property type="entry name" value="Ig_C1-set"/>
</dbReference>
<comment type="similarity">
    <text evidence="2">Belongs to the MHC class I family.</text>
</comment>
<reference evidence="5 6" key="1">
    <citation type="submission" date="2024-01" db="EMBL/GenBank/DDBJ databases">
        <authorList>
            <person name="Alioto T."/>
            <person name="Alioto T."/>
            <person name="Gomez Garrido J."/>
        </authorList>
    </citation>
    <scope>NUCLEOTIDE SEQUENCE [LARGE SCALE GENOMIC DNA]</scope>
</reference>
<evidence type="ECO:0000313" key="5">
    <source>
        <dbReference type="EMBL" id="CAK6983618.1"/>
    </source>
</evidence>
<dbReference type="InterPro" id="IPR013783">
    <property type="entry name" value="Ig-like_fold"/>
</dbReference>
<accession>A0AAV1QHK5</accession>
<dbReference type="GO" id="GO:0006955">
    <property type="term" value="P:immune response"/>
    <property type="evidence" value="ECO:0007669"/>
    <property type="project" value="TreeGrafter"/>
</dbReference>
<proteinExistence type="inferred from homology"/>
<dbReference type="PANTHER" id="PTHR16675">
    <property type="entry name" value="MHC CLASS I-RELATED"/>
    <property type="match status" value="1"/>
</dbReference>
<dbReference type="PRINTS" id="PR01638">
    <property type="entry name" value="MHCCLASSI"/>
</dbReference>
<dbReference type="Gene3D" id="3.30.500.10">
    <property type="entry name" value="MHC class I-like antigen recognition-like"/>
    <property type="match status" value="1"/>
</dbReference>
<feature type="non-terminal residue" evidence="5">
    <location>
        <position position="1"/>
    </location>
</feature>
<dbReference type="InterPro" id="IPR011162">
    <property type="entry name" value="MHC_I/II-like_Ag-recog"/>
</dbReference>
<dbReference type="Proteomes" id="UP001314229">
    <property type="component" value="Unassembled WGS sequence"/>
</dbReference>
<evidence type="ECO:0000313" key="6">
    <source>
        <dbReference type="Proteomes" id="UP001314229"/>
    </source>
</evidence>
<dbReference type="InterPro" id="IPR050208">
    <property type="entry name" value="MHC_class-I_related"/>
</dbReference>
<dbReference type="GO" id="GO:0009897">
    <property type="term" value="C:external side of plasma membrane"/>
    <property type="evidence" value="ECO:0007669"/>
    <property type="project" value="TreeGrafter"/>
</dbReference>
<keyword evidence="3" id="KW-0472">Membrane</keyword>
<dbReference type="InterPro" id="IPR001039">
    <property type="entry name" value="MHC_I_a_a1/a2"/>
</dbReference>
<keyword evidence="3" id="KW-1133">Transmembrane helix</keyword>
<dbReference type="GO" id="GO:0005615">
    <property type="term" value="C:extracellular space"/>
    <property type="evidence" value="ECO:0007669"/>
    <property type="project" value="TreeGrafter"/>
</dbReference>
<evidence type="ECO:0000256" key="3">
    <source>
        <dbReference type="SAM" id="Phobius"/>
    </source>
</evidence>
<dbReference type="SMART" id="SM00407">
    <property type="entry name" value="IGc1"/>
    <property type="match status" value="1"/>
</dbReference>
<dbReference type="Gene3D" id="2.60.40.10">
    <property type="entry name" value="Immunoglobulins"/>
    <property type="match status" value="1"/>
</dbReference>
<dbReference type="SUPFAM" id="SSF48726">
    <property type="entry name" value="Immunoglobulin"/>
    <property type="match status" value="1"/>
</dbReference>
<dbReference type="EMBL" id="CAWUFR010001387">
    <property type="protein sequence ID" value="CAK6983619.1"/>
    <property type="molecule type" value="Genomic_DNA"/>
</dbReference>
<dbReference type="PROSITE" id="PS50835">
    <property type="entry name" value="IG_LIKE"/>
    <property type="match status" value="1"/>
</dbReference>
<dbReference type="PANTHER" id="PTHR16675:SF193">
    <property type="entry name" value="LOC571647 PROTEIN-RELATED"/>
    <property type="match status" value="1"/>
</dbReference>
<name>A0AAV1QHK5_SCOSC</name>
<evidence type="ECO:0000259" key="4">
    <source>
        <dbReference type="PROSITE" id="PS50835"/>
    </source>
</evidence>
<dbReference type="EMBL" id="CAWUFR010001387">
    <property type="protein sequence ID" value="CAK6983618.1"/>
    <property type="molecule type" value="Genomic_DNA"/>
</dbReference>
<keyword evidence="6" id="KW-1185">Reference proteome</keyword>
<dbReference type="SUPFAM" id="SSF54452">
    <property type="entry name" value="MHC antigen-recognition domain"/>
    <property type="match status" value="1"/>
</dbReference>
<dbReference type="InterPro" id="IPR037055">
    <property type="entry name" value="MHC_I-like_Ag-recog_sf"/>
</dbReference>
<comment type="caution">
    <text evidence="5">The sequence shown here is derived from an EMBL/GenBank/DDBJ whole genome shotgun (WGS) entry which is preliminary data.</text>
</comment>
<keyword evidence="3" id="KW-0812">Transmembrane</keyword>
<dbReference type="InterPro" id="IPR011161">
    <property type="entry name" value="MHC_I-like_Ag-recog"/>
</dbReference>
<evidence type="ECO:0000256" key="1">
    <source>
        <dbReference type="ARBA" id="ARBA00023180"/>
    </source>
</evidence>
<gene>
    <name evidence="5" type="ORF">FSCOSCO3_A009214</name>
</gene>
<feature type="transmembrane region" description="Helical" evidence="3">
    <location>
        <begin position="370"/>
        <end position="388"/>
    </location>
</feature>
<dbReference type="Pfam" id="PF07654">
    <property type="entry name" value="C1-set"/>
    <property type="match status" value="1"/>
</dbReference>
<dbReference type="AlphaFoldDB" id="A0AAV1QHK5"/>
<dbReference type="InterPro" id="IPR036179">
    <property type="entry name" value="Ig-like_dom_sf"/>
</dbReference>
<dbReference type="FunFam" id="3.30.500.10:FF:000005">
    <property type="entry name" value="MHC class I antigen ZKA transcript variant 1"/>
    <property type="match status" value="1"/>
</dbReference>
<feature type="transmembrane region" description="Helical" evidence="3">
    <location>
        <begin position="47"/>
        <end position="66"/>
    </location>
</feature>
<dbReference type="InterPro" id="IPR007110">
    <property type="entry name" value="Ig-like_dom"/>
</dbReference>
<evidence type="ECO:0000256" key="2">
    <source>
        <dbReference type="RuleBase" id="RU004439"/>
    </source>
</evidence>
<keyword evidence="1" id="KW-0325">Glycoprotein</keyword>
<organism evidence="5 6">
    <name type="scientific">Scomber scombrus</name>
    <name type="common">Atlantic mackerel</name>
    <name type="synonym">Scomber vernalis</name>
    <dbReference type="NCBI Taxonomy" id="13677"/>
    <lineage>
        <taxon>Eukaryota</taxon>
        <taxon>Metazoa</taxon>
        <taxon>Chordata</taxon>
        <taxon>Craniata</taxon>
        <taxon>Vertebrata</taxon>
        <taxon>Euteleostomi</taxon>
        <taxon>Actinopterygii</taxon>
        <taxon>Neopterygii</taxon>
        <taxon>Teleostei</taxon>
        <taxon>Neoteleostei</taxon>
        <taxon>Acanthomorphata</taxon>
        <taxon>Pelagiaria</taxon>
        <taxon>Scombriformes</taxon>
        <taxon>Scombridae</taxon>
        <taxon>Scomber</taxon>
    </lineage>
</organism>